<name>A0AA86UH81_9EUKA</name>
<dbReference type="EMBL" id="CAXDID020000213">
    <property type="protein sequence ID" value="CAL6057162.1"/>
    <property type="molecule type" value="Genomic_DNA"/>
</dbReference>
<evidence type="ECO:0000313" key="3">
    <source>
        <dbReference type="Proteomes" id="UP001642409"/>
    </source>
</evidence>
<evidence type="ECO:0000313" key="2">
    <source>
        <dbReference type="EMBL" id="CAL6057162.1"/>
    </source>
</evidence>
<gene>
    <name evidence="1" type="ORF">HINF_LOCUS27798</name>
    <name evidence="2" type="ORF">HINF_LOCUS47372</name>
</gene>
<evidence type="ECO:0000313" key="1">
    <source>
        <dbReference type="EMBL" id="CAI9940153.1"/>
    </source>
</evidence>
<accession>A0AA86UH81</accession>
<dbReference type="Proteomes" id="UP001642409">
    <property type="component" value="Unassembled WGS sequence"/>
</dbReference>
<reference evidence="2 3" key="2">
    <citation type="submission" date="2024-07" db="EMBL/GenBank/DDBJ databases">
        <authorList>
            <person name="Akdeniz Z."/>
        </authorList>
    </citation>
    <scope>NUCLEOTIDE SEQUENCE [LARGE SCALE GENOMIC DNA]</scope>
</reference>
<sequence length="410" mass="48181">MQEQQEKDSISLPDLKAFIDRSNTIKDPIYAELPKIVATNKNQSNQCMRELFLSKQIQHQDEILYYSQRVKQVALQDLDLNSTNMDLQNLLLALKIEMQYGARDKGTINRFFEAIKLKNPIENIQNLQNSPEVPKAHWSMQQFLQNFQKCVSLRVFRRLSRLFDKSQDKNNQPFVDFENILDYKIEDIKDKMPYIDFYLDQQFLCKFLQHYKQSCALIQINIGSHYKNIVTLTMQQKLNELLKIGFEPNQDEIDNLIANESNLTNIPTDLMSEFNASCELYTYMYNTVLFQNQFGLMSNYVGWQTHWKTIIQFVQTHINGESFQVRDLLCVVGGPKSGKTLTMYLSAIFMMNFVNLIRPQQKDNELFSQNITRIVQIDCIQYSAYDFIDKLKRIYVDIATQMLPSIKYSV</sequence>
<protein>
    <submittedName>
        <fullName evidence="2">Hypothetical_protein</fullName>
    </submittedName>
</protein>
<dbReference type="AlphaFoldDB" id="A0AA86UH81"/>
<dbReference type="EMBL" id="CATOUU010000674">
    <property type="protein sequence ID" value="CAI9940153.1"/>
    <property type="molecule type" value="Genomic_DNA"/>
</dbReference>
<reference evidence="1" key="1">
    <citation type="submission" date="2023-06" db="EMBL/GenBank/DDBJ databases">
        <authorList>
            <person name="Kurt Z."/>
        </authorList>
    </citation>
    <scope>NUCLEOTIDE SEQUENCE</scope>
</reference>
<comment type="caution">
    <text evidence="1">The sequence shown here is derived from an EMBL/GenBank/DDBJ whole genome shotgun (WGS) entry which is preliminary data.</text>
</comment>
<organism evidence="1">
    <name type="scientific">Hexamita inflata</name>
    <dbReference type="NCBI Taxonomy" id="28002"/>
    <lineage>
        <taxon>Eukaryota</taxon>
        <taxon>Metamonada</taxon>
        <taxon>Diplomonadida</taxon>
        <taxon>Hexamitidae</taxon>
        <taxon>Hexamitinae</taxon>
        <taxon>Hexamita</taxon>
    </lineage>
</organism>
<keyword evidence="3" id="KW-1185">Reference proteome</keyword>
<proteinExistence type="predicted"/>